<evidence type="ECO:0000256" key="1">
    <source>
        <dbReference type="ARBA" id="ARBA00006484"/>
    </source>
</evidence>
<dbReference type="SMART" id="SM00822">
    <property type="entry name" value="PKS_KR"/>
    <property type="match status" value="1"/>
</dbReference>
<evidence type="ECO:0000256" key="4">
    <source>
        <dbReference type="SAM" id="Phobius"/>
    </source>
</evidence>
<evidence type="ECO:0000256" key="2">
    <source>
        <dbReference type="ARBA" id="ARBA00023002"/>
    </source>
</evidence>
<dbReference type="RefSeq" id="WP_110530314.1">
    <property type="nucleotide sequence ID" value="NZ_NOXG01000008.1"/>
</dbReference>
<dbReference type="AlphaFoldDB" id="A0A318QDL7"/>
<dbReference type="PRINTS" id="PR00080">
    <property type="entry name" value="SDRFAMILY"/>
</dbReference>
<protein>
    <submittedName>
        <fullName evidence="6">Short-chain dehydrogenase</fullName>
    </submittedName>
</protein>
<dbReference type="InterPro" id="IPR036291">
    <property type="entry name" value="NAD(P)-bd_dom_sf"/>
</dbReference>
<dbReference type="Pfam" id="PF00106">
    <property type="entry name" value="adh_short"/>
    <property type="match status" value="1"/>
</dbReference>
<dbReference type="EMBL" id="NOXG01000008">
    <property type="protein sequence ID" value="PYD75498.1"/>
    <property type="molecule type" value="Genomic_DNA"/>
</dbReference>
<keyword evidence="2" id="KW-0560">Oxidoreductase</keyword>
<keyword evidence="4" id="KW-0472">Membrane</keyword>
<comment type="similarity">
    <text evidence="1 3">Belongs to the short-chain dehydrogenases/reductases (SDR) family.</text>
</comment>
<dbReference type="InterPro" id="IPR057326">
    <property type="entry name" value="KR_dom"/>
</dbReference>
<dbReference type="PANTHER" id="PTHR44196:SF1">
    <property type="entry name" value="DEHYDROGENASE_REDUCTASE SDR FAMILY MEMBER 7B"/>
    <property type="match status" value="1"/>
</dbReference>
<comment type="caution">
    <text evidence="6">The sequence shown here is derived from an EMBL/GenBank/DDBJ whole genome shotgun (WGS) entry which is preliminary data.</text>
</comment>
<dbReference type="PROSITE" id="PS00061">
    <property type="entry name" value="ADH_SHORT"/>
    <property type="match status" value="1"/>
</dbReference>
<evidence type="ECO:0000256" key="3">
    <source>
        <dbReference type="RuleBase" id="RU000363"/>
    </source>
</evidence>
<organism evidence="6 7">
    <name type="scientific">Novacetimonas pomaceti</name>
    <dbReference type="NCBI Taxonomy" id="2021998"/>
    <lineage>
        <taxon>Bacteria</taxon>
        <taxon>Pseudomonadati</taxon>
        <taxon>Pseudomonadota</taxon>
        <taxon>Alphaproteobacteria</taxon>
        <taxon>Acetobacterales</taxon>
        <taxon>Acetobacteraceae</taxon>
        <taxon>Novacetimonas</taxon>
    </lineage>
</organism>
<name>A0A318QDL7_9PROT</name>
<evidence type="ECO:0000259" key="5">
    <source>
        <dbReference type="SMART" id="SM00822"/>
    </source>
</evidence>
<feature type="transmembrane region" description="Helical" evidence="4">
    <location>
        <begin position="237"/>
        <end position="259"/>
    </location>
</feature>
<evidence type="ECO:0000313" key="7">
    <source>
        <dbReference type="Proteomes" id="UP000247609"/>
    </source>
</evidence>
<dbReference type="SUPFAM" id="SSF51735">
    <property type="entry name" value="NAD(P)-binding Rossmann-fold domains"/>
    <property type="match status" value="1"/>
</dbReference>
<sequence>MTDPLPSCSTRHPLAVITGGAGGIGRLVIRGLLAAGYHVVAITRRGQIPMLPDSPDLTTLRCDLGDTHSIVPVTAQIRAMGAPVQVLIHCAGVIVPQTVSDLDDAAVAEQMKVNLQAPVILTTHLLDLMPRGGHIVFVNSMAAIVPLAGSSVYAATKFGLRGFALSLREEVKSRGIRVSSVFPGAVDTPMLQREMQNGGSALNFVTLPVQPQIIANIILRTLRRGSRDVFVPSSDGIFGQILLIFPALWQRLLPIMLWIGEKGRRKYLRAHRDDGAGPTDRPA</sequence>
<dbReference type="Proteomes" id="UP000247609">
    <property type="component" value="Unassembled WGS sequence"/>
</dbReference>
<accession>A0A318QDL7</accession>
<evidence type="ECO:0000313" key="6">
    <source>
        <dbReference type="EMBL" id="PYD75498.1"/>
    </source>
</evidence>
<dbReference type="PRINTS" id="PR00081">
    <property type="entry name" value="GDHRDH"/>
</dbReference>
<dbReference type="GO" id="GO:0016020">
    <property type="term" value="C:membrane"/>
    <property type="evidence" value="ECO:0007669"/>
    <property type="project" value="TreeGrafter"/>
</dbReference>
<keyword evidence="4" id="KW-1133">Transmembrane helix</keyword>
<dbReference type="PANTHER" id="PTHR44196">
    <property type="entry name" value="DEHYDROGENASE/REDUCTASE SDR FAMILY MEMBER 7B"/>
    <property type="match status" value="1"/>
</dbReference>
<dbReference type="InterPro" id="IPR002347">
    <property type="entry name" value="SDR_fam"/>
</dbReference>
<dbReference type="InterPro" id="IPR020904">
    <property type="entry name" value="Sc_DH/Rdtase_CS"/>
</dbReference>
<proteinExistence type="inferred from homology"/>
<keyword evidence="4" id="KW-0812">Transmembrane</keyword>
<reference evidence="6 7" key="1">
    <citation type="submission" date="2017-07" db="EMBL/GenBank/DDBJ databases">
        <title>A draft genome sequence of Komagataeibacter sp. T5K1.</title>
        <authorList>
            <person name="Skraban J."/>
            <person name="Cleenwerck I."/>
            <person name="Vandamme P."/>
            <person name="Trcek J."/>
        </authorList>
    </citation>
    <scope>NUCLEOTIDE SEQUENCE [LARGE SCALE GENOMIC DNA]</scope>
    <source>
        <strain evidence="6 7">T5K1</strain>
    </source>
</reference>
<gene>
    <name evidence="6" type="ORF">CFR71_08845</name>
</gene>
<feature type="domain" description="Ketoreductase" evidence="5">
    <location>
        <begin position="13"/>
        <end position="189"/>
    </location>
</feature>
<dbReference type="GO" id="GO:0016491">
    <property type="term" value="F:oxidoreductase activity"/>
    <property type="evidence" value="ECO:0007669"/>
    <property type="project" value="UniProtKB-KW"/>
</dbReference>
<dbReference type="Gene3D" id="3.40.50.720">
    <property type="entry name" value="NAD(P)-binding Rossmann-like Domain"/>
    <property type="match status" value="1"/>
</dbReference>